<dbReference type="RefSeq" id="WP_209459212.1">
    <property type="nucleotide sequence ID" value="NZ_JAGGKC010000010.1"/>
</dbReference>
<gene>
    <name evidence="1" type="ORF">J2Z34_001478</name>
</gene>
<evidence type="ECO:0008006" key="3">
    <source>
        <dbReference type="Google" id="ProtNLM"/>
    </source>
</evidence>
<evidence type="ECO:0000313" key="2">
    <source>
        <dbReference type="Proteomes" id="UP001519271"/>
    </source>
</evidence>
<sequence>MHFIEKIMAKAEGWKPVEICKIIMVSVDFVDFDTLDSRQYVNPQGFSGFIFL</sequence>
<organism evidence="1 2">
    <name type="scientific">Youngiibacter multivorans</name>
    <dbReference type="NCBI Taxonomy" id="937251"/>
    <lineage>
        <taxon>Bacteria</taxon>
        <taxon>Bacillati</taxon>
        <taxon>Bacillota</taxon>
        <taxon>Clostridia</taxon>
        <taxon>Eubacteriales</taxon>
        <taxon>Clostridiaceae</taxon>
        <taxon>Youngiibacter</taxon>
    </lineage>
</organism>
<proteinExistence type="predicted"/>
<evidence type="ECO:0000313" key="1">
    <source>
        <dbReference type="EMBL" id="MBP1918993.1"/>
    </source>
</evidence>
<name>A0ABS4G357_9CLOT</name>
<protein>
    <recommendedName>
        <fullName evidence="3">Transposase</fullName>
    </recommendedName>
</protein>
<comment type="caution">
    <text evidence="1">The sequence shown here is derived from an EMBL/GenBank/DDBJ whole genome shotgun (WGS) entry which is preliminary data.</text>
</comment>
<accession>A0ABS4G357</accession>
<reference evidence="1 2" key="1">
    <citation type="submission" date="2021-03" db="EMBL/GenBank/DDBJ databases">
        <title>Genomic Encyclopedia of Type Strains, Phase IV (KMG-IV): sequencing the most valuable type-strain genomes for metagenomic binning, comparative biology and taxonomic classification.</title>
        <authorList>
            <person name="Goeker M."/>
        </authorList>
    </citation>
    <scope>NUCLEOTIDE SEQUENCE [LARGE SCALE GENOMIC DNA]</scope>
    <source>
        <strain evidence="1 2">DSM 6139</strain>
    </source>
</reference>
<keyword evidence="2" id="KW-1185">Reference proteome</keyword>
<dbReference type="EMBL" id="JAGGKC010000010">
    <property type="protein sequence ID" value="MBP1918993.1"/>
    <property type="molecule type" value="Genomic_DNA"/>
</dbReference>
<dbReference type="Proteomes" id="UP001519271">
    <property type="component" value="Unassembled WGS sequence"/>
</dbReference>